<name>A0AAD1W0A9_PELCU</name>
<evidence type="ECO:0000256" key="1">
    <source>
        <dbReference type="SAM" id="MobiDB-lite"/>
    </source>
</evidence>
<organism evidence="2 3">
    <name type="scientific">Pelobates cultripes</name>
    <name type="common">Western spadefoot toad</name>
    <dbReference type="NCBI Taxonomy" id="61616"/>
    <lineage>
        <taxon>Eukaryota</taxon>
        <taxon>Metazoa</taxon>
        <taxon>Chordata</taxon>
        <taxon>Craniata</taxon>
        <taxon>Vertebrata</taxon>
        <taxon>Euteleostomi</taxon>
        <taxon>Amphibia</taxon>
        <taxon>Batrachia</taxon>
        <taxon>Anura</taxon>
        <taxon>Pelobatoidea</taxon>
        <taxon>Pelobatidae</taxon>
        <taxon>Pelobates</taxon>
    </lineage>
</organism>
<dbReference type="AlphaFoldDB" id="A0AAD1W0A9"/>
<proteinExistence type="predicted"/>
<accession>A0AAD1W0A9</accession>
<keyword evidence="3" id="KW-1185">Reference proteome</keyword>
<gene>
    <name evidence="2" type="ORF">PECUL_23A037254</name>
</gene>
<sequence length="80" mass="8757">PIENTSGLISRPAQSAHHRSSPRTWPAPPPQRHLTAKLQGEDTKRLEESGCNKLFSAGGLTAATQQNPDRHDLRNQLGSH</sequence>
<feature type="region of interest" description="Disordered" evidence="1">
    <location>
        <begin position="58"/>
        <end position="80"/>
    </location>
</feature>
<dbReference type="Proteomes" id="UP001295444">
    <property type="component" value="Chromosome 03"/>
</dbReference>
<evidence type="ECO:0000313" key="3">
    <source>
        <dbReference type="Proteomes" id="UP001295444"/>
    </source>
</evidence>
<reference evidence="2" key="1">
    <citation type="submission" date="2022-03" db="EMBL/GenBank/DDBJ databases">
        <authorList>
            <person name="Alioto T."/>
            <person name="Alioto T."/>
            <person name="Gomez Garrido J."/>
        </authorList>
    </citation>
    <scope>NUCLEOTIDE SEQUENCE</scope>
</reference>
<feature type="region of interest" description="Disordered" evidence="1">
    <location>
        <begin position="1"/>
        <end position="46"/>
    </location>
</feature>
<protein>
    <submittedName>
        <fullName evidence="2">Uncharacterized protein</fullName>
    </submittedName>
</protein>
<feature type="non-terminal residue" evidence="2">
    <location>
        <position position="1"/>
    </location>
</feature>
<evidence type="ECO:0000313" key="2">
    <source>
        <dbReference type="EMBL" id="CAH2276124.1"/>
    </source>
</evidence>
<dbReference type="EMBL" id="OW240914">
    <property type="protein sequence ID" value="CAH2276124.1"/>
    <property type="molecule type" value="Genomic_DNA"/>
</dbReference>